<dbReference type="SUPFAM" id="SSF53850">
    <property type="entry name" value="Periplasmic binding protein-like II"/>
    <property type="match status" value="1"/>
</dbReference>
<dbReference type="InterPro" id="IPR005064">
    <property type="entry name" value="BUG"/>
</dbReference>
<dbReference type="RefSeq" id="WP_125966963.1">
    <property type="nucleotide sequence ID" value="NZ_RXFQ01000028.1"/>
</dbReference>
<accession>A0ABX9ZXZ7</accession>
<dbReference type="PANTHER" id="PTHR42928">
    <property type="entry name" value="TRICARBOXYLATE-BINDING PROTEIN"/>
    <property type="match status" value="1"/>
</dbReference>
<sequence length="328" mass="35398">MNRRDFASMLFTHAVGTPAVVYGLTQAPAFAQEKYPSRPIRMIVPFPAGTAPDVSARFVAERMSKTLDQPVIVDNKPGASTIVGAQQFVATRPDGYNLLYTANVTLSINPHVYKKLPYQVSDLIPVTRTLAIPFVLVVRSDSKLKNLSDLIQEAKRTPGRLNYSSYGVATAPHVAMTYFCNNAGVSMTHVPYKDGGLVDLLGGSIDTAFSPVADVLQYLKTGKLRALAVSSAARIKSLPEVPAVAEMFPGFDGDSWHALFVLKGTPQSIADQLAAAARGVTASEEFSKFLADMGLVPAGDSPVQFASFLTNDSRRWEKVVKDNKISAE</sequence>
<keyword evidence="3" id="KW-1185">Reference proteome</keyword>
<dbReference type="Gene3D" id="3.40.190.150">
    <property type="entry name" value="Bordetella uptake gene, domain 1"/>
    <property type="match status" value="1"/>
</dbReference>
<evidence type="ECO:0000313" key="3">
    <source>
        <dbReference type="Proteomes" id="UP000271137"/>
    </source>
</evidence>
<comment type="similarity">
    <text evidence="1">Belongs to the UPF0065 (bug) family.</text>
</comment>
<evidence type="ECO:0000313" key="2">
    <source>
        <dbReference type="EMBL" id="RSZ29212.1"/>
    </source>
</evidence>
<dbReference type="PANTHER" id="PTHR42928:SF5">
    <property type="entry name" value="BLR1237 PROTEIN"/>
    <property type="match status" value="1"/>
</dbReference>
<dbReference type="PIRSF" id="PIRSF017082">
    <property type="entry name" value="YflP"/>
    <property type="match status" value="1"/>
</dbReference>
<evidence type="ECO:0000256" key="1">
    <source>
        <dbReference type="ARBA" id="ARBA00006987"/>
    </source>
</evidence>
<dbReference type="Pfam" id="PF03401">
    <property type="entry name" value="TctC"/>
    <property type="match status" value="1"/>
</dbReference>
<organism evidence="2 3">
    <name type="scientific">Variovorax beijingensis</name>
    <dbReference type="NCBI Taxonomy" id="2496117"/>
    <lineage>
        <taxon>Bacteria</taxon>
        <taxon>Pseudomonadati</taxon>
        <taxon>Pseudomonadota</taxon>
        <taxon>Betaproteobacteria</taxon>
        <taxon>Burkholderiales</taxon>
        <taxon>Comamonadaceae</taxon>
        <taxon>Variovorax</taxon>
    </lineage>
</organism>
<dbReference type="InterPro" id="IPR042100">
    <property type="entry name" value="Bug_dom1"/>
</dbReference>
<dbReference type="Proteomes" id="UP000271137">
    <property type="component" value="Unassembled WGS sequence"/>
</dbReference>
<gene>
    <name evidence="2" type="ORF">EJO66_30205</name>
</gene>
<dbReference type="Gene3D" id="3.40.190.10">
    <property type="entry name" value="Periplasmic binding protein-like II"/>
    <property type="match status" value="1"/>
</dbReference>
<protein>
    <submittedName>
        <fullName evidence="2">Tripartite tricarboxylate transporter substrate binding protein</fullName>
    </submittedName>
</protein>
<comment type="caution">
    <text evidence="2">The sequence shown here is derived from an EMBL/GenBank/DDBJ whole genome shotgun (WGS) entry which is preliminary data.</text>
</comment>
<dbReference type="CDD" id="cd07012">
    <property type="entry name" value="PBP2_Bug_TTT"/>
    <property type="match status" value="1"/>
</dbReference>
<name>A0ABX9ZXZ7_9BURK</name>
<reference evidence="2 3" key="1">
    <citation type="submission" date="2018-12" db="EMBL/GenBank/DDBJ databases">
        <title>The genome sequences of strain 502.</title>
        <authorList>
            <person name="Gao J."/>
            <person name="Sun J."/>
        </authorList>
    </citation>
    <scope>NUCLEOTIDE SEQUENCE [LARGE SCALE GENOMIC DNA]</scope>
    <source>
        <strain evidence="2 3">502</strain>
    </source>
</reference>
<dbReference type="EMBL" id="RXFQ01000028">
    <property type="protein sequence ID" value="RSZ29212.1"/>
    <property type="molecule type" value="Genomic_DNA"/>
</dbReference>
<proteinExistence type="inferred from homology"/>